<feature type="compositionally biased region" description="Acidic residues" evidence="7">
    <location>
        <begin position="408"/>
        <end position="417"/>
    </location>
</feature>
<organism evidence="9">
    <name type="scientific">metagenome</name>
    <dbReference type="NCBI Taxonomy" id="256318"/>
    <lineage>
        <taxon>unclassified sequences</taxon>
        <taxon>metagenomes</taxon>
    </lineage>
</organism>
<proteinExistence type="predicted"/>
<dbReference type="FunFam" id="1.10.510.10:FF:000021">
    <property type="entry name" value="Serine/threonine protein kinase"/>
    <property type="match status" value="1"/>
</dbReference>
<name>A0A2P2BY30_9ZZZZ</name>
<feature type="compositionally biased region" description="Polar residues" evidence="7">
    <location>
        <begin position="477"/>
        <end position="490"/>
    </location>
</feature>
<feature type="region of interest" description="Disordered" evidence="7">
    <location>
        <begin position="401"/>
        <end position="490"/>
    </location>
</feature>
<dbReference type="SMART" id="SM00220">
    <property type="entry name" value="S_TKc"/>
    <property type="match status" value="1"/>
</dbReference>
<gene>
    <name evidence="9" type="ORF">NOCA2200030</name>
</gene>
<evidence type="ECO:0000256" key="6">
    <source>
        <dbReference type="ARBA" id="ARBA00022840"/>
    </source>
</evidence>
<dbReference type="CDD" id="cd06577">
    <property type="entry name" value="PASTA_pknB"/>
    <property type="match status" value="1"/>
</dbReference>
<dbReference type="InterPro" id="IPR011009">
    <property type="entry name" value="Kinase-like_dom_sf"/>
</dbReference>
<dbReference type="AlphaFoldDB" id="A0A2P2BY30"/>
<keyword evidence="4" id="KW-0547">Nucleotide-binding</keyword>
<dbReference type="PROSITE" id="PS50011">
    <property type="entry name" value="PROTEIN_KINASE_DOM"/>
    <property type="match status" value="1"/>
</dbReference>
<evidence type="ECO:0000256" key="1">
    <source>
        <dbReference type="ARBA" id="ARBA00022527"/>
    </source>
</evidence>
<dbReference type="SUPFAM" id="SSF56112">
    <property type="entry name" value="Protein kinase-like (PK-like)"/>
    <property type="match status" value="1"/>
</dbReference>
<dbReference type="InterPro" id="IPR005543">
    <property type="entry name" value="PASTA_dom"/>
</dbReference>
<keyword evidence="5 9" id="KW-0418">Kinase</keyword>
<keyword evidence="6" id="KW-0067">ATP-binding</keyword>
<accession>A0A2P2BY30</accession>
<dbReference type="PANTHER" id="PTHR43289">
    <property type="entry name" value="MITOGEN-ACTIVATED PROTEIN KINASE KINASE KINASE 20-RELATED"/>
    <property type="match status" value="1"/>
</dbReference>
<dbReference type="CDD" id="cd14014">
    <property type="entry name" value="STKc_PknB_like"/>
    <property type="match status" value="1"/>
</dbReference>
<evidence type="ECO:0000256" key="2">
    <source>
        <dbReference type="ARBA" id="ARBA00022679"/>
    </source>
</evidence>
<evidence type="ECO:0000256" key="5">
    <source>
        <dbReference type="ARBA" id="ARBA00022777"/>
    </source>
</evidence>
<keyword evidence="2" id="KW-0808">Transferase</keyword>
<dbReference type="EMBL" id="CZKA01000013">
    <property type="protein sequence ID" value="CUR54640.1"/>
    <property type="molecule type" value="Genomic_DNA"/>
</dbReference>
<dbReference type="InterPro" id="IPR000719">
    <property type="entry name" value="Prot_kinase_dom"/>
</dbReference>
<dbReference type="PANTHER" id="PTHR43289:SF6">
    <property type="entry name" value="SERINE_THREONINE-PROTEIN KINASE NEKL-3"/>
    <property type="match status" value="1"/>
</dbReference>
<protein>
    <submittedName>
        <fullName evidence="9">Protein kinase</fullName>
    </submittedName>
</protein>
<dbReference type="Pfam" id="PF03793">
    <property type="entry name" value="PASTA"/>
    <property type="match status" value="1"/>
</dbReference>
<sequence length="490" mass="51261">MTYVDPAQRYRLDSRIATGGMGVVWRGTDTVLDRVVAIKVLKPEYADDPQFRSRFETEARHAAALHHPGVAAVFDFGEGVLEDSPRPYLVMELVDGQPLSNLLRPQQPMEPEVVRELMALTADALAAAHAAGIVHRDIKPANLMVLPDRRVKITDFGIARAADGLALTATGQVMGTPQYLSPEQAEGGTATFASDIYSLGVVAFECLAGYRPFVGETPVTTALAHLREPVPELPAQVPADLARVVRRAMAKQPEDRFGSATEFAAALRNPRSVPDRVIPVAPAPMPSPGPATAVLPAVTGQVAQTGPTHSAASVSNPWPWVLLAVVAIVALVALVVSQSGGDETPTGPSETTSAPSSPTEEASTPSSPTAPAVVSIDAGDYVGRNVDDVAQELRELGLRVSTVRVDNPGEETPDDVSDVSPTGDLEEGDRVTVSYWGAAPVEPSTPPTTPTDPTSPTASDTTPAAKASSSTTPSGAGAQSGQKNGKVNHR</sequence>
<dbReference type="FunFam" id="3.30.200.20:FF:000035">
    <property type="entry name" value="Serine/threonine protein kinase Stk1"/>
    <property type="match status" value="1"/>
</dbReference>
<evidence type="ECO:0000256" key="3">
    <source>
        <dbReference type="ARBA" id="ARBA00022737"/>
    </source>
</evidence>
<dbReference type="PROSITE" id="PS00108">
    <property type="entry name" value="PROTEIN_KINASE_ST"/>
    <property type="match status" value="1"/>
</dbReference>
<evidence type="ECO:0000256" key="7">
    <source>
        <dbReference type="SAM" id="MobiDB-lite"/>
    </source>
</evidence>
<keyword evidence="1" id="KW-0723">Serine/threonine-protein kinase</keyword>
<feature type="region of interest" description="Disordered" evidence="7">
    <location>
        <begin position="339"/>
        <end position="373"/>
    </location>
</feature>
<dbReference type="Pfam" id="PF00069">
    <property type="entry name" value="Pkinase"/>
    <property type="match status" value="1"/>
</dbReference>
<feature type="compositionally biased region" description="Low complexity" evidence="7">
    <location>
        <begin position="343"/>
        <end position="372"/>
    </location>
</feature>
<evidence type="ECO:0000256" key="4">
    <source>
        <dbReference type="ARBA" id="ARBA00022741"/>
    </source>
</evidence>
<dbReference type="InterPro" id="IPR008271">
    <property type="entry name" value="Ser/Thr_kinase_AS"/>
</dbReference>
<dbReference type="GO" id="GO:0005524">
    <property type="term" value="F:ATP binding"/>
    <property type="evidence" value="ECO:0007669"/>
    <property type="project" value="UniProtKB-KW"/>
</dbReference>
<feature type="domain" description="Protein kinase" evidence="8">
    <location>
        <begin position="10"/>
        <end position="272"/>
    </location>
</feature>
<dbReference type="GO" id="GO:0004674">
    <property type="term" value="F:protein serine/threonine kinase activity"/>
    <property type="evidence" value="ECO:0007669"/>
    <property type="project" value="UniProtKB-KW"/>
</dbReference>
<feature type="compositionally biased region" description="Low complexity" evidence="7">
    <location>
        <begin position="451"/>
        <end position="474"/>
    </location>
</feature>
<dbReference type="Gene3D" id="3.30.200.20">
    <property type="entry name" value="Phosphorylase Kinase, domain 1"/>
    <property type="match status" value="1"/>
</dbReference>
<keyword evidence="3" id="KW-0677">Repeat</keyword>
<dbReference type="Gene3D" id="1.10.510.10">
    <property type="entry name" value="Transferase(Phosphotransferase) domain 1"/>
    <property type="match status" value="1"/>
</dbReference>
<evidence type="ECO:0000313" key="9">
    <source>
        <dbReference type="EMBL" id="CUR54640.1"/>
    </source>
</evidence>
<reference evidence="9" key="1">
    <citation type="submission" date="2015-08" db="EMBL/GenBank/DDBJ databases">
        <authorList>
            <person name="Babu N.S."/>
            <person name="Beckwith C.J."/>
            <person name="Beseler K.G."/>
            <person name="Brison A."/>
            <person name="Carone J.V."/>
            <person name="Caskin T.P."/>
            <person name="Diamond M."/>
            <person name="Durham M.E."/>
            <person name="Foxe J.M."/>
            <person name="Go M."/>
            <person name="Henderson B.A."/>
            <person name="Jones I.B."/>
            <person name="McGettigan J.A."/>
            <person name="Micheletti S.J."/>
            <person name="Nasrallah M.E."/>
            <person name="Ortiz D."/>
            <person name="Piller C.R."/>
            <person name="Privatt S.R."/>
            <person name="Schneider S.L."/>
            <person name="Sharp S."/>
            <person name="Smith T.C."/>
            <person name="Stanton J.D."/>
            <person name="Ullery H.E."/>
            <person name="Wilson R.J."/>
            <person name="Serrano M.G."/>
            <person name="Buck G."/>
            <person name="Lee V."/>
            <person name="Wang Y."/>
            <person name="Carvalho R."/>
            <person name="Voegtly L."/>
            <person name="Shi R."/>
            <person name="Duckworth R."/>
            <person name="Johnson A."/>
            <person name="Loviza R."/>
            <person name="Walstead R."/>
            <person name="Shah Z."/>
            <person name="Kiflezghi M."/>
            <person name="Wade K."/>
            <person name="Ball S.L."/>
            <person name="Bradley K.W."/>
            <person name="Asai D.J."/>
            <person name="Bowman C.A."/>
            <person name="Russell D.A."/>
            <person name="Pope W.H."/>
            <person name="Jacobs-Sera D."/>
            <person name="Hendrix R.W."/>
            <person name="Hatfull G.F."/>
        </authorList>
    </citation>
    <scope>NUCLEOTIDE SEQUENCE</scope>
</reference>
<evidence type="ECO:0000259" key="8">
    <source>
        <dbReference type="PROSITE" id="PS50011"/>
    </source>
</evidence>